<dbReference type="PROSITE" id="PS51671">
    <property type="entry name" value="ACT"/>
    <property type="match status" value="1"/>
</dbReference>
<evidence type="ECO:0000313" key="3">
    <source>
        <dbReference type="Proteomes" id="UP001500620"/>
    </source>
</evidence>
<evidence type="ECO:0000259" key="1">
    <source>
        <dbReference type="PROSITE" id="PS51671"/>
    </source>
</evidence>
<protein>
    <recommendedName>
        <fullName evidence="1">ACT domain-containing protein</fullName>
    </recommendedName>
</protein>
<sequence>MGGLTSATGVPGMTLWRIRATVDDRPGFLSVLTASLALRKVNILSVQVHTTETGAVDDFLVEAPEHLTRADLVDAVQRGRGRDPWVSPADVRGLVDEPTRVLALAAKVLDGTATLEEAIAALLGDCDISWRAGATTKSSAVAAAGFTATGMQLPDPAGGTLYVRRPAPAFTPAEYARAQALVEVAKVGARHTAS</sequence>
<dbReference type="Gene3D" id="3.30.70.260">
    <property type="match status" value="1"/>
</dbReference>
<reference evidence="3" key="1">
    <citation type="journal article" date="2019" name="Int. J. Syst. Evol. Microbiol.">
        <title>The Global Catalogue of Microorganisms (GCM) 10K type strain sequencing project: providing services to taxonomists for standard genome sequencing and annotation.</title>
        <authorList>
            <consortium name="The Broad Institute Genomics Platform"/>
            <consortium name="The Broad Institute Genome Sequencing Center for Infectious Disease"/>
            <person name="Wu L."/>
            <person name="Ma J."/>
        </authorList>
    </citation>
    <scope>NUCLEOTIDE SEQUENCE [LARGE SCALE GENOMIC DNA]</scope>
    <source>
        <strain evidence="3">JCM 17441</strain>
    </source>
</reference>
<dbReference type="EMBL" id="BAABAT010000003">
    <property type="protein sequence ID" value="GAA4246521.1"/>
    <property type="molecule type" value="Genomic_DNA"/>
</dbReference>
<dbReference type="Pfam" id="PF01842">
    <property type="entry name" value="ACT"/>
    <property type="match status" value="1"/>
</dbReference>
<proteinExistence type="predicted"/>
<keyword evidence="3" id="KW-1185">Reference proteome</keyword>
<comment type="caution">
    <text evidence="2">The sequence shown here is derived from an EMBL/GenBank/DDBJ whole genome shotgun (WGS) entry which is preliminary data.</text>
</comment>
<name>A0ABP8D322_9ACTN</name>
<gene>
    <name evidence="2" type="ORF">GCM10022255_018080</name>
</gene>
<organism evidence="2 3">
    <name type="scientific">Dactylosporangium darangshiense</name>
    <dbReference type="NCBI Taxonomy" id="579108"/>
    <lineage>
        <taxon>Bacteria</taxon>
        <taxon>Bacillati</taxon>
        <taxon>Actinomycetota</taxon>
        <taxon>Actinomycetes</taxon>
        <taxon>Micromonosporales</taxon>
        <taxon>Micromonosporaceae</taxon>
        <taxon>Dactylosporangium</taxon>
    </lineage>
</organism>
<dbReference type="SUPFAM" id="SSF55021">
    <property type="entry name" value="ACT-like"/>
    <property type="match status" value="1"/>
</dbReference>
<dbReference type="InterPro" id="IPR045865">
    <property type="entry name" value="ACT-like_dom_sf"/>
</dbReference>
<evidence type="ECO:0000313" key="2">
    <source>
        <dbReference type="EMBL" id="GAA4246521.1"/>
    </source>
</evidence>
<dbReference type="Proteomes" id="UP001500620">
    <property type="component" value="Unassembled WGS sequence"/>
</dbReference>
<feature type="domain" description="ACT" evidence="1">
    <location>
        <begin position="17"/>
        <end position="94"/>
    </location>
</feature>
<accession>A0ABP8D322</accession>
<dbReference type="InterPro" id="IPR002912">
    <property type="entry name" value="ACT_dom"/>
</dbReference>
<dbReference type="CDD" id="cd02116">
    <property type="entry name" value="ACT"/>
    <property type="match status" value="1"/>
</dbReference>